<evidence type="ECO:0000256" key="2">
    <source>
        <dbReference type="ARBA" id="ARBA00022618"/>
    </source>
</evidence>
<evidence type="ECO:0000256" key="3">
    <source>
        <dbReference type="ARBA" id="ARBA00022763"/>
    </source>
</evidence>
<dbReference type="GO" id="GO:0005634">
    <property type="term" value="C:nucleus"/>
    <property type="evidence" value="ECO:0000318"/>
    <property type="project" value="GO_Central"/>
</dbReference>
<evidence type="ECO:0000256" key="1">
    <source>
        <dbReference type="ARBA" id="ARBA00004123"/>
    </source>
</evidence>
<dbReference type="OMA" id="HYNARRI"/>
<dbReference type="GO" id="GO:0007064">
    <property type="term" value="P:mitotic sister chromatid cohesion"/>
    <property type="evidence" value="ECO:0000318"/>
    <property type="project" value="GO_Central"/>
</dbReference>
<evidence type="ECO:0000313" key="8">
    <source>
        <dbReference type="Proteomes" id="UP000790787"/>
    </source>
</evidence>
<dbReference type="PANTHER" id="PTHR12663">
    <property type="entry name" value="ANDROGEN INDUCED INHIBITOR OF PROLIFERATION AS3 / PDS5-RELATED"/>
    <property type="match status" value="1"/>
</dbReference>
<dbReference type="Proteomes" id="UP000790787">
    <property type="component" value="Chromosome 19"/>
</dbReference>
<accession>A0A1S3YK33</accession>
<dbReference type="AlphaFoldDB" id="A0A1S3YK33"/>
<comment type="subcellular location">
    <subcellularLocation>
        <location evidence="1">Nucleus</location>
    </subcellularLocation>
</comment>
<keyword evidence="3" id="KW-0227">DNA damage</keyword>
<dbReference type="InterPro" id="IPR039776">
    <property type="entry name" value="Pds5"/>
</dbReference>
<evidence type="ECO:0000256" key="4">
    <source>
        <dbReference type="ARBA" id="ARBA00022776"/>
    </source>
</evidence>
<dbReference type="SUPFAM" id="SSF48371">
    <property type="entry name" value="ARM repeat"/>
    <property type="match status" value="1"/>
</dbReference>
<dbReference type="PANTHER" id="PTHR12663:SF3">
    <property type="entry name" value="SISTER CHROMATID COHESION PROTEIN PDS5 HOMOLOG C"/>
    <property type="match status" value="1"/>
</dbReference>
<dbReference type="PaxDb" id="4097-A0A1S3YK33"/>
<dbReference type="GO" id="GO:0051301">
    <property type="term" value="P:cell division"/>
    <property type="evidence" value="ECO:0007669"/>
    <property type="project" value="UniProtKB-KW"/>
</dbReference>
<dbReference type="OrthoDB" id="200660at2759"/>
<evidence type="ECO:0000256" key="7">
    <source>
        <dbReference type="ARBA" id="ARBA00023306"/>
    </source>
</evidence>
<keyword evidence="8" id="KW-1185">Reference proteome</keyword>
<dbReference type="Pfam" id="PF20168">
    <property type="entry name" value="PDS5"/>
    <property type="match status" value="1"/>
</dbReference>
<dbReference type="RefSeq" id="XP_016452601.1">
    <property type="nucleotide sequence ID" value="XM_016597115.1"/>
</dbReference>
<keyword evidence="6" id="KW-0539">Nucleus</keyword>
<sequence length="275" mass="31667">MHVALSPLMKALVANDLLRHSDLDVKVAVASCISEITRITAPDAPYNDDKMKDVFQLIVSSFENLHDQSSRSYNKRVLILETVAKVRLCVVMLDLECDKLITEMFQHFLKAIREDHPENIFSSMENIMTLVLEESEELPVELLSPLLASVKKDNDEVTPIAKRLGEKVFANCAEKLKPYLMQAVESLHISLDEYDSKTVTLVCEGTLQLRGHKSTSYVWSYYERIEEGDDGWWKVRCSHCRLVLHYNARRIGTKCLMKYVERCLERNSMEPIRIE</sequence>
<dbReference type="GO" id="GO:0006281">
    <property type="term" value="P:DNA repair"/>
    <property type="evidence" value="ECO:0007669"/>
    <property type="project" value="UniProtKB-KW"/>
</dbReference>
<proteinExistence type="predicted"/>
<dbReference type="STRING" id="4097.A0A1S3YK33"/>
<keyword evidence="4" id="KW-0498">Mitosis</keyword>
<reference evidence="9" key="2">
    <citation type="submission" date="2025-08" db="UniProtKB">
        <authorList>
            <consortium name="RefSeq"/>
        </authorList>
    </citation>
    <scope>IDENTIFICATION</scope>
</reference>
<evidence type="ECO:0000313" key="9">
    <source>
        <dbReference type="RefSeq" id="XP_016452601.1"/>
    </source>
</evidence>
<dbReference type="GO" id="GO:0000785">
    <property type="term" value="C:chromatin"/>
    <property type="evidence" value="ECO:0000318"/>
    <property type="project" value="GO_Central"/>
</dbReference>
<reference evidence="8" key="1">
    <citation type="journal article" date="2014" name="Nat. Commun.">
        <title>The tobacco genome sequence and its comparison with those of tomato and potato.</title>
        <authorList>
            <person name="Sierro N."/>
            <person name="Battey J.N."/>
            <person name="Ouadi S."/>
            <person name="Bakaher N."/>
            <person name="Bovet L."/>
            <person name="Willig A."/>
            <person name="Goepfert S."/>
            <person name="Peitsch M.C."/>
            <person name="Ivanov N.V."/>
        </authorList>
    </citation>
    <scope>NUCLEOTIDE SEQUENCE [LARGE SCALE GENOMIC DNA]</scope>
</reference>
<keyword evidence="7" id="KW-0131">Cell cycle</keyword>
<organism evidence="8 9">
    <name type="scientific">Nicotiana tabacum</name>
    <name type="common">Common tobacco</name>
    <dbReference type="NCBI Taxonomy" id="4097"/>
    <lineage>
        <taxon>Eukaryota</taxon>
        <taxon>Viridiplantae</taxon>
        <taxon>Streptophyta</taxon>
        <taxon>Embryophyta</taxon>
        <taxon>Tracheophyta</taxon>
        <taxon>Spermatophyta</taxon>
        <taxon>Magnoliopsida</taxon>
        <taxon>eudicotyledons</taxon>
        <taxon>Gunneridae</taxon>
        <taxon>Pentapetalae</taxon>
        <taxon>asterids</taxon>
        <taxon>lamiids</taxon>
        <taxon>Solanales</taxon>
        <taxon>Solanaceae</taxon>
        <taxon>Nicotianoideae</taxon>
        <taxon>Nicotianeae</taxon>
        <taxon>Nicotiana</taxon>
    </lineage>
</organism>
<gene>
    <name evidence="9" type="primary">LOC107777129</name>
</gene>
<evidence type="ECO:0000256" key="6">
    <source>
        <dbReference type="ARBA" id="ARBA00023242"/>
    </source>
</evidence>
<keyword evidence="5" id="KW-0234">DNA repair</keyword>
<dbReference type="SMR" id="A0A1S3YK33"/>
<dbReference type="GeneID" id="107777129"/>
<dbReference type="SMART" id="SM00614">
    <property type="entry name" value="ZnF_BED"/>
    <property type="match status" value="1"/>
</dbReference>
<dbReference type="GO" id="GO:0035825">
    <property type="term" value="P:homologous recombination"/>
    <property type="evidence" value="ECO:0007669"/>
    <property type="project" value="UniProtKB-ARBA"/>
</dbReference>
<dbReference type="InterPro" id="IPR016024">
    <property type="entry name" value="ARM-type_fold"/>
</dbReference>
<keyword evidence="2" id="KW-0132">Cell division</keyword>
<protein>
    <submittedName>
        <fullName evidence="9">Sister chromatid cohesion protein PDS5 homolog B-B-like</fullName>
    </submittedName>
</protein>
<name>A0A1S3YK33_TOBAC</name>
<evidence type="ECO:0000256" key="5">
    <source>
        <dbReference type="ARBA" id="ARBA00023204"/>
    </source>
</evidence>
<dbReference type="GO" id="GO:0140670">
    <property type="term" value="F:cohesin unloader activity"/>
    <property type="evidence" value="ECO:0000318"/>
    <property type="project" value="GO_Central"/>
</dbReference>
<dbReference type="KEGG" id="nta:107777129"/>